<organism evidence="6 7">
    <name type="scientific">Pseudolycoriella hygida</name>
    <dbReference type="NCBI Taxonomy" id="35572"/>
    <lineage>
        <taxon>Eukaryota</taxon>
        <taxon>Metazoa</taxon>
        <taxon>Ecdysozoa</taxon>
        <taxon>Arthropoda</taxon>
        <taxon>Hexapoda</taxon>
        <taxon>Insecta</taxon>
        <taxon>Pterygota</taxon>
        <taxon>Neoptera</taxon>
        <taxon>Endopterygota</taxon>
        <taxon>Diptera</taxon>
        <taxon>Nematocera</taxon>
        <taxon>Sciaroidea</taxon>
        <taxon>Sciaridae</taxon>
        <taxon>Pseudolycoriella</taxon>
    </lineage>
</organism>
<dbReference type="SUPFAM" id="SSF50129">
    <property type="entry name" value="GroES-like"/>
    <property type="match status" value="1"/>
</dbReference>
<dbReference type="EMBL" id="WJQU01000002">
    <property type="protein sequence ID" value="KAJ6644564.1"/>
    <property type="molecule type" value="Genomic_DNA"/>
</dbReference>
<dbReference type="PANTHER" id="PTHR42813">
    <property type="entry name" value="ZINC-TYPE ALCOHOL DEHYDROGENASE-LIKE"/>
    <property type="match status" value="1"/>
</dbReference>
<gene>
    <name evidence="6" type="ORF">Bhyg_09533</name>
</gene>
<feature type="region of interest" description="Disordered" evidence="4">
    <location>
        <begin position="96"/>
        <end position="270"/>
    </location>
</feature>
<dbReference type="OrthoDB" id="3941538at2759"/>
<evidence type="ECO:0000259" key="5">
    <source>
        <dbReference type="Pfam" id="PF08240"/>
    </source>
</evidence>
<sequence length="563" mass="64441">MKNTATPFVIPARNLYSQIFTFGKKNEKFHTMMRKSSMLKLCQQPAMNLSTSYKHFKNTHGAKQEDNENKSDNVVRKSKEEICRNICADLEETSKRRHSYKELHASGKMSESNDMDKKLKKSSTTIQSAENLKTLKDTKTTAEQLEAPSTDLESPKQSEDSSTAIHSPEKVKGSSMTVVVQSSEVKIPSNTTPTDSPFIEKQSTKTEVLKNTSTNIHLPEKLESSSIAMKSTKKTDSSSNLIREKRSEEEKDERRELEETERTKNSGMPLNERLTSVQNMKMRKSQSDGPDFHGQPKMRIFGHQELPRRMQYRAPQNVRVTLSPPNPPQQMNRTDPSPSQYTRPNFRDVPNQKSPLSSYRQPHKVPFAYRPEDIRYAEKLKSAQLRPRDKNPHPSLMLENRYVRYIEVPYKPPNESMRRMTQRLRKQRLSYESQNIKEINGKAMGNILADVRDATTINTNDVMQESRSTMSKLVENHSVVIEGPSKLKLVTLPQPQLRHETDVIIKMEYVTLTDADRRHFLSGKYNPYSYSTMSVGRTGCGKVIETGPKVSNVKLGDKVLVKQ</sequence>
<feature type="compositionally biased region" description="Polar residues" evidence="4">
    <location>
        <begin position="122"/>
        <end position="131"/>
    </location>
</feature>
<keyword evidence="3" id="KW-0862">Zinc</keyword>
<protein>
    <submittedName>
        <fullName evidence="6">Zinc-type alcohol dehydrogenase-like protein</fullName>
    </submittedName>
</protein>
<feature type="region of interest" description="Disordered" evidence="4">
    <location>
        <begin position="319"/>
        <end position="360"/>
    </location>
</feature>
<name>A0A9Q0S4H4_9DIPT</name>
<evidence type="ECO:0000256" key="1">
    <source>
        <dbReference type="ARBA" id="ARBA00001947"/>
    </source>
</evidence>
<dbReference type="AlphaFoldDB" id="A0A9Q0S4H4"/>
<feature type="compositionally biased region" description="Polar residues" evidence="4">
    <location>
        <begin position="351"/>
        <end position="360"/>
    </location>
</feature>
<feature type="compositionally biased region" description="Polar residues" evidence="4">
    <location>
        <begin position="329"/>
        <end position="343"/>
    </location>
</feature>
<accession>A0A9Q0S4H4</accession>
<dbReference type="GO" id="GO:0046872">
    <property type="term" value="F:metal ion binding"/>
    <property type="evidence" value="ECO:0007669"/>
    <property type="project" value="UniProtKB-KW"/>
</dbReference>
<feature type="compositionally biased region" description="Polar residues" evidence="4">
    <location>
        <begin position="174"/>
        <end position="195"/>
    </location>
</feature>
<keyword evidence="7" id="KW-1185">Reference proteome</keyword>
<dbReference type="InterPro" id="IPR011032">
    <property type="entry name" value="GroES-like_sf"/>
</dbReference>
<evidence type="ECO:0000256" key="2">
    <source>
        <dbReference type="ARBA" id="ARBA00022723"/>
    </source>
</evidence>
<dbReference type="Gene3D" id="3.90.180.10">
    <property type="entry name" value="Medium-chain alcohol dehydrogenases, catalytic domain"/>
    <property type="match status" value="1"/>
</dbReference>
<dbReference type="InterPro" id="IPR013154">
    <property type="entry name" value="ADH-like_N"/>
</dbReference>
<evidence type="ECO:0000256" key="3">
    <source>
        <dbReference type="ARBA" id="ARBA00022833"/>
    </source>
</evidence>
<comment type="caution">
    <text evidence="6">The sequence shown here is derived from an EMBL/GenBank/DDBJ whole genome shotgun (WGS) entry which is preliminary data.</text>
</comment>
<comment type="cofactor">
    <cofactor evidence="1">
        <name>Zn(2+)</name>
        <dbReference type="ChEBI" id="CHEBI:29105"/>
    </cofactor>
</comment>
<reference evidence="6" key="1">
    <citation type="submission" date="2022-07" db="EMBL/GenBank/DDBJ databases">
        <authorList>
            <person name="Trinca V."/>
            <person name="Uliana J.V.C."/>
            <person name="Torres T.T."/>
            <person name="Ward R.J."/>
            <person name="Monesi N."/>
        </authorList>
    </citation>
    <scope>NUCLEOTIDE SEQUENCE</scope>
    <source>
        <strain evidence="6">HSMRA1968</strain>
        <tissue evidence="6">Whole embryos</tissue>
    </source>
</reference>
<evidence type="ECO:0000313" key="7">
    <source>
        <dbReference type="Proteomes" id="UP001151699"/>
    </source>
</evidence>
<feature type="domain" description="Alcohol dehydrogenase-like N-terminal" evidence="5">
    <location>
        <begin position="500"/>
        <end position="562"/>
    </location>
</feature>
<feature type="non-terminal residue" evidence="6">
    <location>
        <position position="1"/>
    </location>
</feature>
<evidence type="ECO:0000313" key="6">
    <source>
        <dbReference type="EMBL" id="KAJ6644564.1"/>
    </source>
</evidence>
<dbReference type="Pfam" id="PF08240">
    <property type="entry name" value="ADH_N"/>
    <property type="match status" value="1"/>
</dbReference>
<dbReference type="Proteomes" id="UP001151699">
    <property type="component" value="Chromosome B"/>
</dbReference>
<evidence type="ECO:0000256" key="4">
    <source>
        <dbReference type="SAM" id="MobiDB-lite"/>
    </source>
</evidence>
<proteinExistence type="predicted"/>
<feature type="compositionally biased region" description="Basic and acidic residues" evidence="4">
    <location>
        <begin position="242"/>
        <end position="264"/>
    </location>
</feature>
<keyword evidence="2" id="KW-0479">Metal-binding</keyword>